<protein>
    <submittedName>
        <fullName evidence="1">Uncharacterized protein</fullName>
    </submittedName>
</protein>
<name>A0A5N3XNP5_MUNRE</name>
<dbReference type="Proteomes" id="UP000326062">
    <property type="component" value="Chromosome 6"/>
</dbReference>
<evidence type="ECO:0000313" key="2">
    <source>
        <dbReference type="Proteomes" id="UP000326062"/>
    </source>
</evidence>
<proteinExistence type="predicted"/>
<evidence type="ECO:0000313" key="1">
    <source>
        <dbReference type="EMBL" id="KAB0375724.1"/>
    </source>
</evidence>
<organism evidence="1 2">
    <name type="scientific">Muntiacus reevesi</name>
    <name type="common">Reeves' muntjac</name>
    <name type="synonym">Cervus reevesi</name>
    <dbReference type="NCBI Taxonomy" id="9886"/>
    <lineage>
        <taxon>Eukaryota</taxon>
        <taxon>Metazoa</taxon>
        <taxon>Chordata</taxon>
        <taxon>Craniata</taxon>
        <taxon>Vertebrata</taxon>
        <taxon>Euteleostomi</taxon>
        <taxon>Mammalia</taxon>
        <taxon>Eutheria</taxon>
        <taxon>Laurasiatheria</taxon>
        <taxon>Artiodactyla</taxon>
        <taxon>Ruminantia</taxon>
        <taxon>Pecora</taxon>
        <taxon>Cervidae</taxon>
        <taxon>Muntiacinae</taxon>
        <taxon>Muntiacus</taxon>
    </lineage>
</organism>
<keyword evidence="2" id="KW-1185">Reference proteome</keyword>
<reference evidence="1 2" key="1">
    <citation type="submission" date="2019-06" db="EMBL/GenBank/DDBJ databases">
        <title>Discovery of a novel chromosome fission-fusion reversal in muntjac.</title>
        <authorList>
            <person name="Mudd A.B."/>
            <person name="Bredeson J.V."/>
            <person name="Baum R."/>
            <person name="Hockemeyer D."/>
            <person name="Rokhsar D.S."/>
        </authorList>
    </citation>
    <scope>NUCLEOTIDE SEQUENCE [LARGE SCALE GENOMIC DNA]</scope>
    <source>
        <strain evidence="1">UCam_UCB_Mr</strain>
        <tissue evidence="1">Fibroblast cell line</tissue>
    </source>
</reference>
<gene>
    <name evidence="1" type="ORF">FD755_012367</name>
</gene>
<feature type="non-terminal residue" evidence="1">
    <location>
        <position position="1"/>
    </location>
</feature>
<accession>A0A5N3XNP5</accession>
<comment type="caution">
    <text evidence="1">The sequence shown here is derived from an EMBL/GenBank/DDBJ whole genome shotgun (WGS) entry which is preliminary data.</text>
</comment>
<sequence length="32" mass="3755">LSWLVTILAQLNPLFGAQLKNGTIWYLKHYRP</sequence>
<dbReference type="AlphaFoldDB" id="A0A5N3XNP5"/>
<dbReference type="EMBL" id="VCEB01000006">
    <property type="protein sequence ID" value="KAB0375724.1"/>
    <property type="molecule type" value="Genomic_DNA"/>
</dbReference>